<keyword evidence="2" id="KW-0805">Transcription regulation</keyword>
<dbReference type="SMART" id="SM00432">
    <property type="entry name" value="MADS"/>
    <property type="match status" value="1"/>
</dbReference>
<dbReference type="GO" id="GO:0000981">
    <property type="term" value="F:DNA-binding transcription factor activity, RNA polymerase II-specific"/>
    <property type="evidence" value="ECO:0007669"/>
    <property type="project" value="TreeGrafter"/>
</dbReference>
<reference evidence="8" key="1">
    <citation type="submission" date="2025-08" db="UniProtKB">
        <authorList>
            <consortium name="RefSeq"/>
        </authorList>
    </citation>
    <scope>IDENTIFICATION</scope>
    <source>
        <tissue evidence="8">Fruit stalk</tissue>
    </source>
</reference>
<name>A0A6P5YAA2_DURZI</name>
<sequence>MNSKCCENKKPGKTKGRQRTEFKQLKRKNNLHVTFTKCRNGLFKKASEIRILCGAKIDIILKELEKEKKREKVTEEAKKAGNNGGLWWDIEAIDGMGVEGLEAYMKAMENLKNNLMMRANGLTMANVMDTAAHADDHGYGFGFAHDQRFWGHIVKNIISMLDIVR</sequence>
<keyword evidence="5" id="KW-0539">Nucleus</keyword>
<evidence type="ECO:0000256" key="1">
    <source>
        <dbReference type="ARBA" id="ARBA00004123"/>
    </source>
</evidence>
<comment type="subcellular location">
    <subcellularLocation>
        <location evidence="1">Nucleus</location>
    </subcellularLocation>
</comment>
<evidence type="ECO:0000259" key="6">
    <source>
        <dbReference type="PROSITE" id="PS50066"/>
    </source>
</evidence>
<dbReference type="Gene3D" id="3.40.1810.10">
    <property type="entry name" value="Transcription factor, MADS-box"/>
    <property type="match status" value="1"/>
</dbReference>
<dbReference type="PANTHER" id="PTHR11945">
    <property type="entry name" value="MADS BOX PROTEIN"/>
    <property type="match status" value="1"/>
</dbReference>
<evidence type="ECO:0000256" key="5">
    <source>
        <dbReference type="ARBA" id="ARBA00023242"/>
    </source>
</evidence>
<organism evidence="7 8">
    <name type="scientific">Durio zibethinus</name>
    <name type="common">Durian</name>
    <dbReference type="NCBI Taxonomy" id="66656"/>
    <lineage>
        <taxon>Eukaryota</taxon>
        <taxon>Viridiplantae</taxon>
        <taxon>Streptophyta</taxon>
        <taxon>Embryophyta</taxon>
        <taxon>Tracheophyta</taxon>
        <taxon>Spermatophyta</taxon>
        <taxon>Magnoliopsida</taxon>
        <taxon>eudicotyledons</taxon>
        <taxon>Gunneridae</taxon>
        <taxon>Pentapetalae</taxon>
        <taxon>rosids</taxon>
        <taxon>malvids</taxon>
        <taxon>Malvales</taxon>
        <taxon>Malvaceae</taxon>
        <taxon>Helicteroideae</taxon>
        <taxon>Durio</taxon>
    </lineage>
</organism>
<dbReference type="InterPro" id="IPR002100">
    <property type="entry name" value="TF_MADSbox"/>
</dbReference>
<proteinExistence type="predicted"/>
<keyword evidence="7" id="KW-1185">Reference proteome</keyword>
<keyword evidence="4" id="KW-0804">Transcription</keyword>
<dbReference type="GO" id="GO:0000978">
    <property type="term" value="F:RNA polymerase II cis-regulatory region sequence-specific DNA binding"/>
    <property type="evidence" value="ECO:0007669"/>
    <property type="project" value="TreeGrafter"/>
</dbReference>
<evidence type="ECO:0000256" key="3">
    <source>
        <dbReference type="ARBA" id="ARBA00023125"/>
    </source>
</evidence>
<dbReference type="PROSITE" id="PS50066">
    <property type="entry name" value="MADS_BOX_2"/>
    <property type="match status" value="1"/>
</dbReference>
<dbReference type="GeneID" id="111290190"/>
<accession>A0A6P5YAA2</accession>
<dbReference type="OrthoDB" id="1896642at2759"/>
<keyword evidence="3" id="KW-0238">DNA-binding</keyword>
<dbReference type="KEGG" id="dzi:111290190"/>
<evidence type="ECO:0000256" key="4">
    <source>
        <dbReference type="ARBA" id="ARBA00023163"/>
    </source>
</evidence>
<dbReference type="PRINTS" id="PR00404">
    <property type="entry name" value="MADSDOMAIN"/>
</dbReference>
<dbReference type="SUPFAM" id="SSF55455">
    <property type="entry name" value="SRF-like"/>
    <property type="match status" value="1"/>
</dbReference>
<dbReference type="InterPro" id="IPR036879">
    <property type="entry name" value="TF_MADSbox_sf"/>
</dbReference>
<dbReference type="GO" id="GO:0046983">
    <property type="term" value="F:protein dimerization activity"/>
    <property type="evidence" value="ECO:0007669"/>
    <property type="project" value="InterPro"/>
</dbReference>
<evidence type="ECO:0000313" key="8">
    <source>
        <dbReference type="RefSeq" id="XP_022737275.1"/>
    </source>
</evidence>
<protein>
    <submittedName>
        <fullName evidence="8">Agamous-like MADS-box protein AGL9 homolog</fullName>
    </submittedName>
</protein>
<gene>
    <name evidence="8" type="primary">LOC111290190</name>
</gene>
<dbReference type="Proteomes" id="UP000515121">
    <property type="component" value="Unplaced"/>
</dbReference>
<evidence type="ECO:0000256" key="2">
    <source>
        <dbReference type="ARBA" id="ARBA00023015"/>
    </source>
</evidence>
<dbReference type="AlphaFoldDB" id="A0A6P5YAA2"/>
<dbReference type="PANTHER" id="PTHR11945:SF610">
    <property type="entry name" value="AGAMOUS-LIKE MADS-BOX PROTEIN AGL61"/>
    <property type="match status" value="1"/>
</dbReference>
<dbReference type="Pfam" id="PF00319">
    <property type="entry name" value="SRF-TF"/>
    <property type="match status" value="1"/>
</dbReference>
<dbReference type="GO" id="GO:0005634">
    <property type="term" value="C:nucleus"/>
    <property type="evidence" value="ECO:0007669"/>
    <property type="project" value="UniProtKB-SubCell"/>
</dbReference>
<evidence type="ECO:0000313" key="7">
    <source>
        <dbReference type="Proteomes" id="UP000515121"/>
    </source>
</evidence>
<dbReference type="RefSeq" id="XP_022737275.1">
    <property type="nucleotide sequence ID" value="XM_022881540.1"/>
</dbReference>
<feature type="domain" description="MADS-box" evidence="6">
    <location>
        <begin position="15"/>
        <end position="61"/>
    </location>
</feature>